<dbReference type="InterPro" id="IPR000182">
    <property type="entry name" value="GNAT_dom"/>
</dbReference>
<proteinExistence type="predicted"/>
<dbReference type="SUPFAM" id="SSF55729">
    <property type="entry name" value="Acyl-CoA N-acyltransferases (Nat)"/>
    <property type="match status" value="1"/>
</dbReference>
<dbReference type="Gene3D" id="3.40.630.30">
    <property type="match status" value="1"/>
</dbReference>
<sequence>MKPTAPNESRHALDLETLQTPTVRLWTAHIDDEIVGTVALVEIDLKHAELKAMRTAPRCRRQGIAAKLLEHALVDASSRGLSRVSLETGAASFFAAAHALYRKAGFQDSGPFGRYSEDPHSVFMTRTL</sequence>
<reference evidence="4 5" key="1">
    <citation type="journal article" date="2017" name="New Microbes New Infect">
        <title>Genome sequence of 'Leucobacter massiliensis' sp. nov. isolated from human pharynx after travel to the 2014 Hajj.</title>
        <authorList>
            <person name="Leangapichart T."/>
            <person name="Gautret P."/>
            <person name="Nguyen T.T."/>
            <person name="Armstrong N."/>
            <person name="Rolain J.M."/>
        </authorList>
    </citation>
    <scope>NUCLEOTIDE SEQUENCE [LARGE SCALE GENOMIC DNA]</scope>
    <source>
        <strain evidence="4 5">122RC15</strain>
    </source>
</reference>
<dbReference type="EMBL" id="MWZD01000019">
    <property type="protein sequence ID" value="PRI10484.1"/>
    <property type="molecule type" value="Genomic_DNA"/>
</dbReference>
<protein>
    <submittedName>
        <fullName evidence="4">GNAT family N-acetyltransferase</fullName>
    </submittedName>
</protein>
<keyword evidence="2" id="KW-0012">Acyltransferase</keyword>
<dbReference type="Pfam" id="PF00583">
    <property type="entry name" value="Acetyltransf_1"/>
    <property type="match status" value="1"/>
</dbReference>
<feature type="domain" description="N-acetyltransferase" evidence="3">
    <location>
        <begin position="1"/>
        <end position="128"/>
    </location>
</feature>
<gene>
    <name evidence="4" type="ORF">B4915_11755</name>
</gene>
<dbReference type="InterPro" id="IPR050832">
    <property type="entry name" value="Bact_Acetyltransf"/>
</dbReference>
<dbReference type="InterPro" id="IPR016181">
    <property type="entry name" value="Acyl_CoA_acyltransferase"/>
</dbReference>
<evidence type="ECO:0000313" key="5">
    <source>
        <dbReference type="Proteomes" id="UP000238650"/>
    </source>
</evidence>
<evidence type="ECO:0000313" key="4">
    <source>
        <dbReference type="EMBL" id="PRI10484.1"/>
    </source>
</evidence>
<accession>A0A2S9QLN3</accession>
<dbReference type="PANTHER" id="PTHR43877:SF5">
    <property type="entry name" value="BLL8307 PROTEIN"/>
    <property type="match status" value="1"/>
</dbReference>
<dbReference type="PROSITE" id="PS51186">
    <property type="entry name" value="GNAT"/>
    <property type="match status" value="1"/>
</dbReference>
<dbReference type="PANTHER" id="PTHR43877">
    <property type="entry name" value="AMINOALKYLPHOSPHONATE N-ACETYLTRANSFERASE-RELATED-RELATED"/>
    <property type="match status" value="1"/>
</dbReference>
<dbReference type="CDD" id="cd04301">
    <property type="entry name" value="NAT_SF"/>
    <property type="match status" value="1"/>
</dbReference>
<dbReference type="GO" id="GO:0016747">
    <property type="term" value="F:acyltransferase activity, transferring groups other than amino-acyl groups"/>
    <property type="evidence" value="ECO:0007669"/>
    <property type="project" value="InterPro"/>
</dbReference>
<dbReference type="Proteomes" id="UP000238650">
    <property type="component" value="Unassembled WGS sequence"/>
</dbReference>
<evidence type="ECO:0000256" key="2">
    <source>
        <dbReference type="ARBA" id="ARBA00023315"/>
    </source>
</evidence>
<keyword evidence="1 4" id="KW-0808">Transferase</keyword>
<keyword evidence="5" id="KW-1185">Reference proteome</keyword>
<evidence type="ECO:0000256" key="1">
    <source>
        <dbReference type="ARBA" id="ARBA00022679"/>
    </source>
</evidence>
<organism evidence="4 5">
    <name type="scientific">Leucobacter massiliensis</name>
    <dbReference type="NCBI Taxonomy" id="1686285"/>
    <lineage>
        <taxon>Bacteria</taxon>
        <taxon>Bacillati</taxon>
        <taxon>Actinomycetota</taxon>
        <taxon>Actinomycetes</taxon>
        <taxon>Micrococcales</taxon>
        <taxon>Microbacteriaceae</taxon>
        <taxon>Leucobacter</taxon>
    </lineage>
</organism>
<name>A0A2S9QLN3_9MICO</name>
<dbReference type="OrthoDB" id="9803233at2"/>
<dbReference type="AlphaFoldDB" id="A0A2S9QLN3"/>
<evidence type="ECO:0000259" key="3">
    <source>
        <dbReference type="PROSITE" id="PS51186"/>
    </source>
</evidence>
<comment type="caution">
    <text evidence="4">The sequence shown here is derived from an EMBL/GenBank/DDBJ whole genome shotgun (WGS) entry which is preliminary data.</text>
</comment>